<evidence type="ECO:0000313" key="2">
    <source>
        <dbReference type="Proteomes" id="UP000228770"/>
    </source>
</evidence>
<organism evidence="1 2">
    <name type="scientific">Candidatus Brennerbacteria bacterium CG_4_9_14_3_um_filter_43_9</name>
    <dbReference type="NCBI Taxonomy" id="1974522"/>
    <lineage>
        <taxon>Bacteria</taxon>
        <taxon>Candidatus Brenneribacteriota</taxon>
    </lineage>
</organism>
<accession>A0A2M8C1R5</accession>
<comment type="caution">
    <text evidence="1">The sequence shown here is derived from an EMBL/GenBank/DDBJ whole genome shotgun (WGS) entry which is preliminary data.</text>
</comment>
<evidence type="ECO:0000313" key="1">
    <source>
        <dbReference type="EMBL" id="PJB50013.1"/>
    </source>
</evidence>
<protein>
    <submittedName>
        <fullName evidence="1">Uncharacterized protein</fullName>
    </submittedName>
</protein>
<name>A0A2M8C1R5_9BACT</name>
<gene>
    <name evidence="1" type="ORF">CO102_02230</name>
</gene>
<dbReference type="AlphaFoldDB" id="A0A2M8C1R5"/>
<dbReference type="EMBL" id="PFUA01000053">
    <property type="protein sequence ID" value="PJB50013.1"/>
    <property type="molecule type" value="Genomic_DNA"/>
</dbReference>
<sequence>MKNKNVKDGHEISTCKRFCSVYNNQNLNLVRQGNPQNNEPDCICSDDLAIELVGIYDNKYQAEKIWSTARNKTISR</sequence>
<feature type="non-terminal residue" evidence="1">
    <location>
        <position position="76"/>
    </location>
</feature>
<reference evidence="2" key="1">
    <citation type="submission" date="2017-09" db="EMBL/GenBank/DDBJ databases">
        <title>Depth-based differentiation of microbial function through sediment-hosted aquifers and enrichment of novel symbionts in the deep terrestrial subsurface.</title>
        <authorList>
            <person name="Probst A.J."/>
            <person name="Ladd B."/>
            <person name="Jarett J.K."/>
            <person name="Geller-Mcgrath D.E."/>
            <person name="Sieber C.M.K."/>
            <person name="Emerson J.B."/>
            <person name="Anantharaman K."/>
            <person name="Thomas B.C."/>
            <person name="Malmstrom R."/>
            <person name="Stieglmeier M."/>
            <person name="Klingl A."/>
            <person name="Woyke T."/>
            <person name="Ryan C.M."/>
            <person name="Banfield J.F."/>
        </authorList>
    </citation>
    <scope>NUCLEOTIDE SEQUENCE [LARGE SCALE GENOMIC DNA]</scope>
</reference>
<dbReference type="Proteomes" id="UP000228770">
    <property type="component" value="Unassembled WGS sequence"/>
</dbReference>
<proteinExistence type="predicted"/>